<dbReference type="EMBL" id="JBICBT010001207">
    <property type="protein sequence ID" value="KAL3078475.1"/>
    <property type="molecule type" value="Genomic_DNA"/>
</dbReference>
<feature type="compositionally biased region" description="Low complexity" evidence="1">
    <location>
        <begin position="620"/>
        <end position="629"/>
    </location>
</feature>
<feature type="compositionally biased region" description="Low complexity" evidence="1">
    <location>
        <begin position="411"/>
        <end position="425"/>
    </location>
</feature>
<evidence type="ECO:0000313" key="3">
    <source>
        <dbReference type="EMBL" id="KAL3078475.1"/>
    </source>
</evidence>
<feature type="compositionally biased region" description="Low complexity" evidence="1">
    <location>
        <begin position="460"/>
        <end position="473"/>
    </location>
</feature>
<evidence type="ECO:0000256" key="2">
    <source>
        <dbReference type="SAM" id="Phobius"/>
    </source>
</evidence>
<dbReference type="AlphaFoldDB" id="A0ABD2ILQ0"/>
<dbReference type="Proteomes" id="UP001620626">
    <property type="component" value="Unassembled WGS sequence"/>
</dbReference>
<dbReference type="InterPro" id="IPR051937">
    <property type="entry name" value="R3H_domain_containing"/>
</dbReference>
<keyword evidence="2" id="KW-1133">Transmembrane helix</keyword>
<feature type="region of interest" description="Disordered" evidence="1">
    <location>
        <begin position="350"/>
        <end position="550"/>
    </location>
</feature>
<gene>
    <name evidence="3" type="ORF">niasHT_032771</name>
</gene>
<proteinExistence type="predicted"/>
<sequence>MMAAADRRASGQRKQQQTASPPSSSSCLLSASSLLLINRCQCLSPGKAVVISGNKNAVIVGRNNIVGSDQCRHRFCVRQWHTGRGSNCRLFPPLLQSVGTRRQQHTAQQPLVSLLLLCLFTISATVCPSLAQMPPFPMPSMPLPAAATNAFVPAVDANDNYDASVAAIVDAQPVEVVPAELTVDGATDDDQSTTNALRIGGVRANAIMTEAVPLLPPSAVAAARAWTKRFQYASAGAAVTHLASPPGTVPLMMGGGLPTKAFGGPAGGGTERRRKPPTIGAAGDEMPKEHQQKHGAKTTEEGAADDESDTSEAVGTARLVAMEDVDRDELSAAAPQTGAADAADQRASTAVTDYSSTNDDHLLTASSTSPTISTASSVPEDDNDSGADNVPPPPPPIYPSAASPLDDDHSPPLLSSLSGSQLAPSPISPPPIDILSPSEGPVELENPTTVVPQPSSSVGTTAATAATTADAAAGDNPSSSPFSPVAVELTASQPKLPEAAAPFPSSSSDNAPRVAAAAQRSPSGAAADSDGSINMNNEAKNTHAVGELDLKSDRELAKLMRRTTIRMRDYPTEMPSTPTASTTANPLVVAAQLAASQAPSLFPGALPGGPFALPPPPQQQPLQSPTVHHQSSRTHQHQHQQSQQQQQQQQQRRHSPAPHAEQFEQLGCNWDLITLSCKDLFRVGWCESCADFGVPPFVHDCRCTAVTGLYVQTASFLGSAAAAARANAALTANQSATSGGGTSAAAVPPPVVWPMFPLLPTLGQLGPPLLEAPGGANAGTALPRAATAELQQQLLLANALRFPPQPLPQIGQVPTAAGSAAAGLGLVPLGVGGAAQTAQLAAVPLAAAVQQQQQQQQLLINRQQQQQWDMMTPVLLASPVHRHTDSSALNGPLFSSPQLSAAQFALRKLSKRRR</sequence>
<feature type="compositionally biased region" description="Low complexity" evidence="1">
    <location>
        <begin position="497"/>
        <end position="532"/>
    </location>
</feature>
<feature type="compositionally biased region" description="Low complexity" evidence="1">
    <location>
        <begin position="639"/>
        <end position="650"/>
    </location>
</feature>
<keyword evidence="4" id="KW-1185">Reference proteome</keyword>
<protein>
    <submittedName>
        <fullName evidence="3">Uncharacterized protein</fullName>
    </submittedName>
</protein>
<dbReference type="PANTHER" id="PTHR15672:SF8">
    <property type="entry name" value="PROTEIN ENCORE"/>
    <property type="match status" value="1"/>
</dbReference>
<dbReference type="PROSITE" id="PS51257">
    <property type="entry name" value="PROKAR_LIPOPROTEIN"/>
    <property type="match status" value="1"/>
</dbReference>
<comment type="caution">
    <text evidence="3">The sequence shown here is derived from an EMBL/GenBank/DDBJ whole genome shotgun (WGS) entry which is preliminary data.</text>
</comment>
<feature type="compositionally biased region" description="Low complexity" evidence="1">
    <location>
        <begin position="364"/>
        <end position="377"/>
    </location>
</feature>
<feature type="region of interest" description="Disordered" evidence="1">
    <location>
        <begin position="1"/>
        <end position="26"/>
    </location>
</feature>
<feature type="compositionally biased region" description="Polar residues" evidence="1">
    <location>
        <begin position="446"/>
        <end position="459"/>
    </location>
</feature>
<evidence type="ECO:0000256" key="1">
    <source>
        <dbReference type="SAM" id="MobiDB-lite"/>
    </source>
</evidence>
<keyword evidence="2" id="KW-0472">Membrane</keyword>
<feature type="compositionally biased region" description="Low complexity" evidence="1">
    <location>
        <begin position="601"/>
        <end position="611"/>
    </location>
</feature>
<accession>A0ABD2ILQ0</accession>
<feature type="region of interest" description="Disordered" evidence="1">
    <location>
        <begin position="601"/>
        <end position="659"/>
    </location>
</feature>
<feature type="transmembrane region" description="Helical" evidence="2">
    <location>
        <begin position="111"/>
        <end position="131"/>
    </location>
</feature>
<evidence type="ECO:0000313" key="4">
    <source>
        <dbReference type="Proteomes" id="UP001620626"/>
    </source>
</evidence>
<organism evidence="3 4">
    <name type="scientific">Heterodera trifolii</name>
    <dbReference type="NCBI Taxonomy" id="157864"/>
    <lineage>
        <taxon>Eukaryota</taxon>
        <taxon>Metazoa</taxon>
        <taxon>Ecdysozoa</taxon>
        <taxon>Nematoda</taxon>
        <taxon>Chromadorea</taxon>
        <taxon>Rhabditida</taxon>
        <taxon>Tylenchina</taxon>
        <taxon>Tylenchomorpha</taxon>
        <taxon>Tylenchoidea</taxon>
        <taxon>Heteroderidae</taxon>
        <taxon>Heteroderinae</taxon>
        <taxon>Heterodera</taxon>
    </lineage>
</organism>
<feature type="compositionally biased region" description="Basic and acidic residues" evidence="1">
    <location>
        <begin position="285"/>
        <end position="300"/>
    </location>
</feature>
<reference evidence="3 4" key="1">
    <citation type="submission" date="2024-10" db="EMBL/GenBank/DDBJ databases">
        <authorList>
            <person name="Kim D."/>
        </authorList>
    </citation>
    <scope>NUCLEOTIDE SEQUENCE [LARGE SCALE GENOMIC DNA]</scope>
    <source>
        <strain evidence="3">BH-2024</strain>
    </source>
</reference>
<dbReference type="PANTHER" id="PTHR15672">
    <property type="entry name" value="CAMP-REGULATED PHOSPHOPROTEIN 21 RELATED R3H DOMAIN CONTAINING PROTEIN"/>
    <property type="match status" value="1"/>
</dbReference>
<name>A0ABD2ILQ0_9BILA</name>
<keyword evidence="2" id="KW-0812">Transmembrane</keyword>
<feature type="region of interest" description="Disordered" evidence="1">
    <location>
        <begin position="260"/>
        <end position="312"/>
    </location>
</feature>